<dbReference type="Proteomes" id="UP001268089">
    <property type="component" value="Unassembled WGS sequence"/>
</dbReference>
<proteinExistence type="predicted"/>
<feature type="transmembrane region" description="Helical" evidence="1">
    <location>
        <begin position="59"/>
        <end position="83"/>
    </location>
</feature>
<keyword evidence="1" id="KW-0812">Transmembrane</keyword>
<evidence type="ECO:0000313" key="2">
    <source>
        <dbReference type="EMBL" id="MDR7306474.1"/>
    </source>
</evidence>
<evidence type="ECO:0008006" key="4">
    <source>
        <dbReference type="Google" id="ProtNLM"/>
    </source>
</evidence>
<comment type="caution">
    <text evidence="2">The sequence shown here is derived from an EMBL/GenBank/DDBJ whole genome shotgun (WGS) entry which is preliminary data.</text>
</comment>
<dbReference type="EMBL" id="JAVDXO010000003">
    <property type="protein sequence ID" value="MDR7306474.1"/>
    <property type="molecule type" value="Genomic_DNA"/>
</dbReference>
<evidence type="ECO:0000256" key="1">
    <source>
        <dbReference type="SAM" id="Phobius"/>
    </source>
</evidence>
<accession>A0ABU1ZLS7</accession>
<protein>
    <recommendedName>
        <fullName evidence="4">TM2 domain-containing protein</fullName>
    </recommendedName>
</protein>
<feature type="transmembrane region" description="Helical" evidence="1">
    <location>
        <begin position="107"/>
        <end position="130"/>
    </location>
</feature>
<evidence type="ECO:0000313" key="3">
    <source>
        <dbReference type="Proteomes" id="UP001268089"/>
    </source>
</evidence>
<keyword evidence="1" id="KW-0472">Membrane</keyword>
<keyword evidence="3" id="KW-1185">Reference proteome</keyword>
<gene>
    <name evidence="2" type="ORF">J2X15_001757</name>
</gene>
<feature type="transmembrane region" description="Helical" evidence="1">
    <location>
        <begin position="31"/>
        <end position="47"/>
    </location>
</feature>
<keyword evidence="1" id="KW-1133">Transmembrane helix</keyword>
<name>A0ABU1ZLS7_9BURK</name>
<reference evidence="2 3" key="1">
    <citation type="submission" date="2023-07" db="EMBL/GenBank/DDBJ databases">
        <title>Sorghum-associated microbial communities from plants grown in Nebraska, USA.</title>
        <authorList>
            <person name="Schachtman D."/>
        </authorList>
    </citation>
    <scope>NUCLEOTIDE SEQUENCE [LARGE SCALE GENOMIC DNA]</scope>
    <source>
        <strain evidence="2 3">BE308</strain>
    </source>
</reference>
<sequence length="157" mass="17217">MKNKTLAVWLTFLLGALGLHRWYLLERYDALARLLPIPTLLGAYGVWRARSLGVDDLWSWLLIPMLGFTLAGCALNAIVYGLMAPEKWNQRFNAQAPVDAPAGATNWVTILGVGAALAVGTTVLMASIAFSFQRYFEYQMEDAQSLSQPAPLKKSAG</sequence>
<organism evidence="2 3">
    <name type="scientific">Rhodoferax saidenbachensis</name>
    <dbReference type="NCBI Taxonomy" id="1484693"/>
    <lineage>
        <taxon>Bacteria</taxon>
        <taxon>Pseudomonadati</taxon>
        <taxon>Pseudomonadota</taxon>
        <taxon>Betaproteobacteria</taxon>
        <taxon>Burkholderiales</taxon>
        <taxon>Comamonadaceae</taxon>
        <taxon>Rhodoferax</taxon>
    </lineage>
</organism>
<dbReference type="RefSeq" id="WP_310341609.1">
    <property type="nucleotide sequence ID" value="NZ_JAVDXO010000003.1"/>
</dbReference>